<evidence type="ECO:0000313" key="2">
    <source>
        <dbReference type="Proteomes" id="UP000287224"/>
    </source>
</evidence>
<evidence type="ECO:0008006" key="3">
    <source>
        <dbReference type="Google" id="ProtNLM"/>
    </source>
</evidence>
<dbReference type="AlphaFoldDB" id="A0A401ZR24"/>
<protein>
    <recommendedName>
        <fullName evidence="3">Alpha/beta hydrolase</fullName>
    </recommendedName>
</protein>
<keyword evidence="2" id="KW-1185">Reference proteome</keyword>
<reference evidence="2" key="1">
    <citation type="submission" date="2018-12" db="EMBL/GenBank/DDBJ databases">
        <title>Tengunoibacter tsumagoiensis gen. nov., sp. nov., Dictyobacter kobayashii sp. nov., D. alpinus sp. nov., and D. joshuensis sp. nov. and description of Dictyobacteraceae fam. nov. within the order Ktedonobacterales isolated from Tengu-no-mugimeshi.</title>
        <authorList>
            <person name="Wang C.M."/>
            <person name="Zheng Y."/>
            <person name="Sakai Y."/>
            <person name="Toyoda A."/>
            <person name="Minakuchi Y."/>
            <person name="Abe K."/>
            <person name="Yokota A."/>
            <person name="Yabe S."/>
        </authorList>
    </citation>
    <scope>NUCLEOTIDE SEQUENCE [LARGE SCALE GENOMIC DNA]</scope>
    <source>
        <strain evidence="2">S-27</strain>
    </source>
</reference>
<dbReference type="Proteomes" id="UP000287224">
    <property type="component" value="Unassembled WGS sequence"/>
</dbReference>
<organism evidence="1 2">
    <name type="scientific">Dictyobacter aurantiacus</name>
    <dbReference type="NCBI Taxonomy" id="1936993"/>
    <lineage>
        <taxon>Bacteria</taxon>
        <taxon>Bacillati</taxon>
        <taxon>Chloroflexota</taxon>
        <taxon>Ktedonobacteria</taxon>
        <taxon>Ktedonobacterales</taxon>
        <taxon>Dictyobacteraceae</taxon>
        <taxon>Dictyobacter</taxon>
    </lineage>
</organism>
<gene>
    <name evidence="1" type="ORF">KDAU_66500</name>
</gene>
<accession>A0A401ZR24</accession>
<evidence type="ECO:0000313" key="1">
    <source>
        <dbReference type="EMBL" id="GCE09321.1"/>
    </source>
</evidence>
<proteinExistence type="predicted"/>
<comment type="caution">
    <text evidence="1">The sequence shown here is derived from an EMBL/GenBank/DDBJ whole genome shotgun (WGS) entry which is preliminary data.</text>
</comment>
<sequence>MALRTSCPPSEPSRVLVRELDRNVVQLSGGHFSFLFYPSLFAQALMEVLKDT</sequence>
<dbReference type="EMBL" id="BIFQ01000002">
    <property type="protein sequence ID" value="GCE09321.1"/>
    <property type="molecule type" value="Genomic_DNA"/>
</dbReference>
<name>A0A401ZR24_9CHLR</name>